<evidence type="ECO:0000313" key="7">
    <source>
        <dbReference type="Proteomes" id="UP000182715"/>
    </source>
</evidence>
<evidence type="ECO:0000256" key="5">
    <source>
        <dbReference type="ARBA" id="ARBA00022801"/>
    </source>
</evidence>
<accession>A0A0H5E077</accession>
<evidence type="ECO:0000256" key="1">
    <source>
        <dbReference type="ARBA" id="ARBA00022553"/>
    </source>
</evidence>
<proteinExistence type="predicted"/>
<sequence>MKMQKELSVYLKQILQAAQYIRLYTDKMDYGQFSADTKTVQAVVFNLFLIGENATHILKSYPEFAEETKYLNWIGMRGYCAIGLPMATLK</sequence>
<dbReference type="PANTHER" id="PTHR34139">
    <property type="entry name" value="UPF0331 PROTEIN MJ0127"/>
    <property type="match status" value="1"/>
</dbReference>
<dbReference type="SMR" id="A0A0H5E077"/>
<keyword evidence="3" id="KW-0540">Nuclease</keyword>
<evidence type="ECO:0000256" key="4">
    <source>
        <dbReference type="ARBA" id="ARBA00022741"/>
    </source>
</evidence>
<dbReference type="InterPro" id="IPR008201">
    <property type="entry name" value="HepT-like"/>
</dbReference>
<keyword evidence="4" id="KW-0547">Nucleotide-binding</keyword>
<evidence type="ECO:0008006" key="8">
    <source>
        <dbReference type="Google" id="ProtNLM"/>
    </source>
</evidence>
<dbReference type="Proteomes" id="UP000182715">
    <property type="component" value="Unassembled WGS sequence"/>
</dbReference>
<keyword evidence="5" id="KW-0378">Hydrolase</keyword>
<keyword evidence="2" id="KW-1277">Toxin-antitoxin system</keyword>
<dbReference type="GO" id="GO:0000166">
    <property type="term" value="F:nucleotide binding"/>
    <property type="evidence" value="ECO:0007669"/>
    <property type="project" value="UniProtKB-KW"/>
</dbReference>
<name>A0A0H5E077_NEIMI</name>
<dbReference type="GO" id="GO:0110001">
    <property type="term" value="C:toxin-antitoxin complex"/>
    <property type="evidence" value="ECO:0007669"/>
    <property type="project" value="InterPro"/>
</dbReference>
<dbReference type="AlphaFoldDB" id="A0A0H5E077"/>
<dbReference type="InterPro" id="IPR051813">
    <property type="entry name" value="HepT_RNase_toxin"/>
</dbReference>
<dbReference type="EMBL" id="CVTF01000106">
    <property type="protein sequence ID" value="CRL92478.1"/>
    <property type="molecule type" value="Genomic_DNA"/>
</dbReference>
<protein>
    <recommendedName>
        <fullName evidence="8">DUF86 domain-containing protein</fullName>
    </recommendedName>
</protein>
<evidence type="ECO:0000256" key="3">
    <source>
        <dbReference type="ARBA" id="ARBA00022722"/>
    </source>
</evidence>
<dbReference type="PANTHER" id="PTHR34139:SF1">
    <property type="entry name" value="RNASE MJ1380-RELATED"/>
    <property type="match status" value="1"/>
</dbReference>
<evidence type="ECO:0000256" key="2">
    <source>
        <dbReference type="ARBA" id="ARBA00022649"/>
    </source>
</evidence>
<dbReference type="OMA" id="WRDAINL"/>
<reference evidence="6 7" key="1">
    <citation type="submission" date="2014-11" db="EMBL/GenBank/DDBJ databases">
        <authorList>
            <person name="Diene M.Seydina."/>
        </authorList>
    </citation>
    <scope>NUCLEOTIDE SEQUENCE [LARGE SCALE GENOMIC DNA]</scope>
    <source>
        <strain evidence="6 7">Neisseria meningitidis CHUV</strain>
    </source>
</reference>
<dbReference type="GO" id="GO:0016787">
    <property type="term" value="F:hydrolase activity"/>
    <property type="evidence" value="ECO:0007669"/>
    <property type="project" value="UniProtKB-KW"/>
</dbReference>
<organism evidence="6 7">
    <name type="scientific">Neisseria meningitidis serogroup B</name>
    <dbReference type="NCBI Taxonomy" id="491"/>
    <lineage>
        <taxon>Bacteria</taxon>
        <taxon>Pseudomonadati</taxon>
        <taxon>Pseudomonadota</taxon>
        <taxon>Betaproteobacteria</taxon>
        <taxon>Neisseriales</taxon>
        <taxon>Neisseriaceae</taxon>
        <taxon>Neisseria</taxon>
    </lineage>
</organism>
<dbReference type="GO" id="GO:0004540">
    <property type="term" value="F:RNA nuclease activity"/>
    <property type="evidence" value="ECO:0007669"/>
    <property type="project" value="InterPro"/>
</dbReference>
<keyword evidence="1" id="KW-0597">Phosphoprotein</keyword>
<evidence type="ECO:0000313" key="6">
    <source>
        <dbReference type="EMBL" id="CRL92478.1"/>
    </source>
</evidence>
<dbReference type="Pfam" id="PF01934">
    <property type="entry name" value="HepT-like"/>
    <property type="match status" value="1"/>
</dbReference>